<sequence length="111" mass="11862">MHIIQRAESSRLKMMKQAMTCLHDCASVLILFTAAIGVTACAATPTPTVLVGLAHHANMGTQAFHCSIHHNKTLREVELETVAVLVLGSPLPHFSSLAPSTPLVQVSIRAL</sequence>
<accession>A0AAV5MD63</accession>
<comment type="caution">
    <text evidence="1">The sequence shown here is derived from an EMBL/GenBank/DDBJ whole genome shotgun (WGS) entry which is preliminary data.</text>
</comment>
<dbReference type="AlphaFoldDB" id="A0AAV5MD63"/>
<evidence type="ECO:0000313" key="1">
    <source>
        <dbReference type="EMBL" id="GKV47644.1"/>
    </source>
</evidence>
<reference evidence="1 2" key="1">
    <citation type="journal article" date="2021" name="Commun. Biol.">
        <title>The genome of Shorea leprosula (Dipterocarpaceae) highlights the ecological relevance of drought in aseasonal tropical rainforests.</title>
        <authorList>
            <person name="Ng K.K.S."/>
            <person name="Kobayashi M.J."/>
            <person name="Fawcett J.A."/>
            <person name="Hatakeyama M."/>
            <person name="Paape T."/>
            <person name="Ng C.H."/>
            <person name="Ang C.C."/>
            <person name="Tnah L.H."/>
            <person name="Lee C.T."/>
            <person name="Nishiyama T."/>
            <person name="Sese J."/>
            <person name="O'Brien M.J."/>
            <person name="Copetti D."/>
            <person name="Mohd Noor M.I."/>
            <person name="Ong R.C."/>
            <person name="Putra M."/>
            <person name="Sireger I.Z."/>
            <person name="Indrioko S."/>
            <person name="Kosugi Y."/>
            <person name="Izuno A."/>
            <person name="Isagi Y."/>
            <person name="Lee S.L."/>
            <person name="Shimizu K.K."/>
        </authorList>
    </citation>
    <scope>NUCLEOTIDE SEQUENCE [LARGE SCALE GENOMIC DNA]</scope>
    <source>
        <strain evidence="1">214</strain>
    </source>
</reference>
<name>A0AAV5MD63_9ROSI</name>
<protein>
    <submittedName>
        <fullName evidence="1">Uncharacterized protein</fullName>
    </submittedName>
</protein>
<dbReference type="Proteomes" id="UP001054252">
    <property type="component" value="Unassembled WGS sequence"/>
</dbReference>
<keyword evidence="2" id="KW-1185">Reference proteome</keyword>
<evidence type="ECO:0000313" key="2">
    <source>
        <dbReference type="Proteomes" id="UP001054252"/>
    </source>
</evidence>
<proteinExistence type="predicted"/>
<organism evidence="1 2">
    <name type="scientific">Rubroshorea leprosula</name>
    <dbReference type="NCBI Taxonomy" id="152421"/>
    <lineage>
        <taxon>Eukaryota</taxon>
        <taxon>Viridiplantae</taxon>
        <taxon>Streptophyta</taxon>
        <taxon>Embryophyta</taxon>
        <taxon>Tracheophyta</taxon>
        <taxon>Spermatophyta</taxon>
        <taxon>Magnoliopsida</taxon>
        <taxon>eudicotyledons</taxon>
        <taxon>Gunneridae</taxon>
        <taxon>Pentapetalae</taxon>
        <taxon>rosids</taxon>
        <taxon>malvids</taxon>
        <taxon>Malvales</taxon>
        <taxon>Dipterocarpaceae</taxon>
        <taxon>Rubroshorea</taxon>
    </lineage>
</organism>
<gene>
    <name evidence="1" type="ORF">SLEP1_g54524</name>
</gene>
<dbReference type="EMBL" id="BPVZ01000232">
    <property type="protein sequence ID" value="GKV47644.1"/>
    <property type="molecule type" value="Genomic_DNA"/>
</dbReference>